<feature type="region of interest" description="Disordered" evidence="2">
    <location>
        <begin position="1"/>
        <end position="77"/>
    </location>
</feature>
<dbReference type="SUPFAM" id="SSF51055">
    <property type="entry name" value="Carbohydrate binding domain"/>
    <property type="match status" value="1"/>
</dbReference>
<protein>
    <recommendedName>
        <fullName evidence="3">Chitin-binding type-3 domain-containing protein</fullName>
    </recommendedName>
</protein>
<evidence type="ECO:0000313" key="4">
    <source>
        <dbReference type="EMBL" id="KAL1407801.1"/>
    </source>
</evidence>
<evidence type="ECO:0000256" key="2">
    <source>
        <dbReference type="SAM" id="MobiDB-lite"/>
    </source>
</evidence>
<gene>
    <name evidence="4" type="ORF">Q8F55_007236</name>
</gene>
<organism evidence="4 5">
    <name type="scientific">Vanrija albida</name>
    <dbReference type="NCBI Taxonomy" id="181172"/>
    <lineage>
        <taxon>Eukaryota</taxon>
        <taxon>Fungi</taxon>
        <taxon>Dikarya</taxon>
        <taxon>Basidiomycota</taxon>
        <taxon>Agaricomycotina</taxon>
        <taxon>Tremellomycetes</taxon>
        <taxon>Trichosporonales</taxon>
        <taxon>Trichosporonaceae</taxon>
        <taxon>Vanrija</taxon>
    </lineage>
</organism>
<accession>A0ABR3PZ98</accession>
<feature type="domain" description="Chitin-binding type-3" evidence="3">
    <location>
        <begin position="121"/>
        <end position="158"/>
    </location>
</feature>
<keyword evidence="1" id="KW-0378">Hydrolase</keyword>
<feature type="region of interest" description="Disordered" evidence="2">
    <location>
        <begin position="143"/>
        <end position="164"/>
    </location>
</feature>
<keyword evidence="5" id="KW-1185">Reference proteome</keyword>
<dbReference type="InterPro" id="IPR036573">
    <property type="entry name" value="CBM_sf_5/12"/>
</dbReference>
<dbReference type="Pfam" id="PF02839">
    <property type="entry name" value="CBM_5_12"/>
    <property type="match status" value="1"/>
</dbReference>
<dbReference type="RefSeq" id="XP_069207745.1">
    <property type="nucleotide sequence ID" value="XM_069355674.1"/>
</dbReference>
<evidence type="ECO:0000259" key="3">
    <source>
        <dbReference type="Pfam" id="PF02839"/>
    </source>
</evidence>
<dbReference type="InterPro" id="IPR003610">
    <property type="entry name" value="CBM5/12"/>
</dbReference>
<dbReference type="GeneID" id="95988279"/>
<evidence type="ECO:0000313" key="5">
    <source>
        <dbReference type="Proteomes" id="UP001565368"/>
    </source>
</evidence>
<feature type="region of interest" description="Disordered" evidence="2">
    <location>
        <begin position="90"/>
        <end position="111"/>
    </location>
</feature>
<feature type="compositionally biased region" description="Pro residues" evidence="2">
    <location>
        <begin position="24"/>
        <end position="43"/>
    </location>
</feature>
<sequence length="164" mass="17599">MPRSPGAPPPASPRAGVTKLATAPPSPRRSAPPSPHRSSPPSPTIAAPTPRRGSASSILLPSGLGLTPLDTSDEDTPALRFAPEPVRLVSAQHPPARRVKTPIPPKLKQARATTAADKAKWEFHVVYKAGTVVWHSGRAWRVREEHTSHDPPAEGALWTRDSRR</sequence>
<dbReference type="Proteomes" id="UP001565368">
    <property type="component" value="Unassembled WGS sequence"/>
</dbReference>
<dbReference type="Gene3D" id="2.10.10.20">
    <property type="entry name" value="Carbohydrate-binding module superfamily 5/12"/>
    <property type="match status" value="1"/>
</dbReference>
<reference evidence="4 5" key="1">
    <citation type="submission" date="2023-08" db="EMBL/GenBank/DDBJ databases">
        <title>Annotated Genome Sequence of Vanrija albida AlHP1.</title>
        <authorList>
            <person name="Herzog R."/>
        </authorList>
    </citation>
    <scope>NUCLEOTIDE SEQUENCE [LARGE SCALE GENOMIC DNA]</scope>
    <source>
        <strain evidence="4 5">AlHP1</strain>
    </source>
</reference>
<comment type="caution">
    <text evidence="4">The sequence shown here is derived from an EMBL/GenBank/DDBJ whole genome shotgun (WGS) entry which is preliminary data.</text>
</comment>
<name>A0ABR3PZ98_9TREE</name>
<dbReference type="EMBL" id="JBBXJM010000005">
    <property type="protein sequence ID" value="KAL1407801.1"/>
    <property type="molecule type" value="Genomic_DNA"/>
</dbReference>
<feature type="compositionally biased region" description="Basic and acidic residues" evidence="2">
    <location>
        <begin position="143"/>
        <end position="152"/>
    </location>
</feature>
<proteinExistence type="predicted"/>
<evidence type="ECO:0000256" key="1">
    <source>
        <dbReference type="ARBA" id="ARBA00022801"/>
    </source>
</evidence>
<feature type="compositionally biased region" description="Pro residues" evidence="2">
    <location>
        <begin position="1"/>
        <end position="12"/>
    </location>
</feature>